<protein>
    <submittedName>
        <fullName evidence="3">YciI family protein</fullName>
    </submittedName>
</protein>
<evidence type="ECO:0000313" key="3">
    <source>
        <dbReference type="EMBL" id="TXL79558.1"/>
    </source>
</evidence>
<dbReference type="SUPFAM" id="SSF54909">
    <property type="entry name" value="Dimeric alpha+beta barrel"/>
    <property type="match status" value="1"/>
</dbReference>
<comment type="similarity">
    <text evidence="1">Belongs to the YciI family.</text>
</comment>
<name>A0A5C8PTJ5_9HYPH</name>
<dbReference type="EMBL" id="VDUZ01000005">
    <property type="protein sequence ID" value="TXL79558.1"/>
    <property type="molecule type" value="Genomic_DNA"/>
</dbReference>
<dbReference type="PANTHER" id="PTHR35174:SF3">
    <property type="entry name" value="BLL7171 PROTEIN"/>
    <property type="match status" value="1"/>
</dbReference>
<dbReference type="OrthoDB" id="9807535at2"/>
<accession>A0A5C8PTJ5</accession>
<feature type="domain" description="YCII-related" evidence="2">
    <location>
        <begin position="1"/>
        <end position="114"/>
    </location>
</feature>
<evidence type="ECO:0000313" key="4">
    <source>
        <dbReference type="Proteomes" id="UP000321638"/>
    </source>
</evidence>
<dbReference type="Pfam" id="PF03795">
    <property type="entry name" value="YCII"/>
    <property type="match status" value="1"/>
</dbReference>
<organism evidence="3 4">
    <name type="scientific">Vineibacter terrae</name>
    <dbReference type="NCBI Taxonomy" id="2586908"/>
    <lineage>
        <taxon>Bacteria</taxon>
        <taxon>Pseudomonadati</taxon>
        <taxon>Pseudomonadota</taxon>
        <taxon>Alphaproteobacteria</taxon>
        <taxon>Hyphomicrobiales</taxon>
        <taxon>Vineibacter</taxon>
    </lineage>
</organism>
<dbReference type="AlphaFoldDB" id="A0A5C8PTJ5"/>
<keyword evidence="4" id="KW-1185">Reference proteome</keyword>
<dbReference type="Gene3D" id="3.30.70.1060">
    <property type="entry name" value="Dimeric alpha+beta barrel"/>
    <property type="match status" value="1"/>
</dbReference>
<gene>
    <name evidence="3" type="ORF">FHP25_06355</name>
</gene>
<dbReference type="InterPro" id="IPR005545">
    <property type="entry name" value="YCII"/>
</dbReference>
<sequence length="126" mass="13664">MLYAILAYHEEKIVESWTAEEDAAVMTGLLKVHERLDREKALGPSARLGTTGQAVTLRGPGAGMVIDGPFAETKEQLLGLYVVDCADRDAAIAVARDLRRANPTAVYEIRPVRRYIPGASLPGMQA</sequence>
<dbReference type="Proteomes" id="UP000321638">
    <property type="component" value="Unassembled WGS sequence"/>
</dbReference>
<evidence type="ECO:0000256" key="1">
    <source>
        <dbReference type="ARBA" id="ARBA00007689"/>
    </source>
</evidence>
<dbReference type="PANTHER" id="PTHR35174">
    <property type="entry name" value="BLL7171 PROTEIN-RELATED"/>
    <property type="match status" value="1"/>
</dbReference>
<proteinExistence type="inferred from homology"/>
<comment type="caution">
    <text evidence="3">The sequence shown here is derived from an EMBL/GenBank/DDBJ whole genome shotgun (WGS) entry which is preliminary data.</text>
</comment>
<dbReference type="RefSeq" id="WP_147846066.1">
    <property type="nucleotide sequence ID" value="NZ_VDUZ01000005.1"/>
</dbReference>
<evidence type="ECO:0000259" key="2">
    <source>
        <dbReference type="Pfam" id="PF03795"/>
    </source>
</evidence>
<reference evidence="3 4" key="1">
    <citation type="submission" date="2019-06" db="EMBL/GenBank/DDBJ databases">
        <title>New taxonomy in bacterial strain CC-CFT640, isolated from vineyard.</title>
        <authorList>
            <person name="Lin S.-Y."/>
            <person name="Tsai C.-F."/>
            <person name="Young C.-C."/>
        </authorList>
    </citation>
    <scope>NUCLEOTIDE SEQUENCE [LARGE SCALE GENOMIC DNA]</scope>
    <source>
        <strain evidence="3 4">CC-CFT640</strain>
    </source>
</reference>
<dbReference type="InterPro" id="IPR011008">
    <property type="entry name" value="Dimeric_a/b-barrel"/>
</dbReference>